<reference evidence="3" key="1">
    <citation type="submission" date="2016-04" db="EMBL/GenBank/DDBJ databases">
        <authorList>
            <person name="Guldener U."/>
            <person name="Guldener U."/>
        </authorList>
    </citation>
    <scope>NUCLEOTIDE SEQUENCE [LARGE SCALE GENOMIC DNA]</scope>
    <source>
        <strain evidence="3">UB2112</strain>
    </source>
</reference>
<keyword evidence="4" id="KW-1185">Reference proteome</keyword>
<reference evidence="1" key="2">
    <citation type="submission" date="2016-04" db="EMBL/GenBank/DDBJ databases">
        <authorList>
            <person name="Evans L.H."/>
            <person name="Alamgir A."/>
            <person name="Owens N."/>
            <person name="Weber N.D."/>
            <person name="Virtaneva K."/>
            <person name="Barbian K."/>
            <person name="Babar A."/>
            <person name="Rosenke K."/>
        </authorList>
    </citation>
    <scope>NUCLEOTIDE SEQUENCE</scope>
    <source>
        <strain evidence="1">UB2112</strain>
    </source>
</reference>
<dbReference type="GO" id="GO:0005829">
    <property type="term" value="C:cytosol"/>
    <property type="evidence" value="ECO:0007669"/>
    <property type="project" value="TreeGrafter"/>
</dbReference>
<dbReference type="GO" id="GO:0032991">
    <property type="term" value="C:protein-containing complex"/>
    <property type="evidence" value="ECO:0007669"/>
    <property type="project" value="TreeGrafter"/>
</dbReference>
<evidence type="ECO:0000313" key="4">
    <source>
        <dbReference type="Proteomes" id="UP000658997"/>
    </source>
</evidence>
<gene>
    <name evidence="2" type="ORF">UBRO2_00921</name>
    <name evidence="1" type="ORF">UBRO_05970</name>
</gene>
<keyword evidence="1" id="KW-0489">Methyltransferase</keyword>
<dbReference type="SUPFAM" id="SSF53335">
    <property type="entry name" value="S-adenosyl-L-methionine-dependent methyltransferases"/>
    <property type="match status" value="1"/>
</dbReference>
<dbReference type="InterPro" id="IPR019410">
    <property type="entry name" value="Methyltransf_16"/>
</dbReference>
<accession>A0A1K0GVN3</accession>
<dbReference type="OrthoDB" id="2529286at2759"/>
<dbReference type="EMBL" id="LT558131">
    <property type="protein sequence ID" value="SAM84831.1"/>
    <property type="molecule type" value="Genomic_DNA"/>
</dbReference>
<protein>
    <submittedName>
        <fullName evidence="2">Related to RKM5 - protein lysine methyltransferase</fullName>
    </submittedName>
    <submittedName>
        <fullName evidence="1">Related to RKM5-protein lysine methyltransferase</fullName>
    </submittedName>
</protein>
<proteinExistence type="predicted"/>
<organism evidence="1 3">
    <name type="scientific">Ustilago bromivora</name>
    <dbReference type="NCBI Taxonomy" id="307758"/>
    <lineage>
        <taxon>Eukaryota</taxon>
        <taxon>Fungi</taxon>
        <taxon>Dikarya</taxon>
        <taxon>Basidiomycota</taxon>
        <taxon>Ustilaginomycotina</taxon>
        <taxon>Ustilaginomycetes</taxon>
        <taxon>Ustilaginales</taxon>
        <taxon>Ustilaginaceae</taxon>
        <taxon>Ustilago</taxon>
    </lineage>
</organism>
<dbReference type="Proteomes" id="UP000179920">
    <property type="component" value="Chromosome XV"/>
</dbReference>
<dbReference type="Gene3D" id="3.40.50.150">
    <property type="entry name" value="Vaccinia Virus protein VP39"/>
    <property type="match status" value="1"/>
</dbReference>
<dbReference type="EMBL" id="ULHB01000010">
    <property type="protein sequence ID" value="SYW75766.1"/>
    <property type="molecule type" value="Genomic_DNA"/>
</dbReference>
<dbReference type="GO" id="GO:0008757">
    <property type="term" value="F:S-adenosylmethionine-dependent methyltransferase activity"/>
    <property type="evidence" value="ECO:0007669"/>
    <property type="project" value="UniProtKB-ARBA"/>
</dbReference>
<evidence type="ECO:0000313" key="1">
    <source>
        <dbReference type="EMBL" id="SAM84831.1"/>
    </source>
</evidence>
<dbReference type="Pfam" id="PF10294">
    <property type="entry name" value="Methyltransf_16"/>
    <property type="match status" value="2"/>
</dbReference>
<dbReference type="InterPro" id="IPR029063">
    <property type="entry name" value="SAM-dependent_MTases_sf"/>
</dbReference>
<keyword evidence="1" id="KW-0808">Transferase</keyword>
<reference evidence="2" key="3">
    <citation type="submission" date="2018-08" db="EMBL/GenBank/DDBJ databases">
        <authorList>
            <person name="Guldener U."/>
        </authorList>
    </citation>
    <scope>NUCLEOTIDE SEQUENCE</scope>
    <source>
        <strain evidence="2">UB2</strain>
    </source>
</reference>
<name>A0A1K0GVN3_9BASI</name>
<dbReference type="PANTHER" id="PTHR14614">
    <property type="entry name" value="HEPATOCELLULAR CARCINOMA-ASSOCIATED ANTIGEN"/>
    <property type="match status" value="1"/>
</dbReference>
<dbReference type="PANTHER" id="PTHR14614:SF109">
    <property type="entry name" value="RIBOSOMAL LYSINE N-METHYLTRANSFERASE 5"/>
    <property type="match status" value="1"/>
</dbReference>
<dbReference type="Proteomes" id="UP000658997">
    <property type="component" value="Unassembled WGS sequence"/>
</dbReference>
<evidence type="ECO:0000313" key="2">
    <source>
        <dbReference type="EMBL" id="SYW75766.1"/>
    </source>
</evidence>
<evidence type="ECO:0000313" key="3">
    <source>
        <dbReference type="Proteomes" id="UP000179920"/>
    </source>
</evidence>
<dbReference type="GO" id="GO:0032259">
    <property type="term" value="P:methylation"/>
    <property type="evidence" value="ECO:0007669"/>
    <property type="project" value="UniProtKB-KW"/>
</dbReference>
<dbReference type="AlphaFoldDB" id="A0A1K0GVN3"/>
<sequence length="311" mass="34483">MSFDPSVQECRPVCDNHDEEELPAPPNALLHVRPGRLVDDVDQEIFLLYTLNAKSEHDGGLGYVNHSADKIFISIDGNTWSSAPSERNLSGKLITPIYQDVTSLRSSKGNTGSVVWRSTVELAIRFHSGALFDPSLLNDATVLELGAGTGALPALVGDLSGKWLATDQDELLPLLRKNLSQHERIKTASLDWFDFLNPPSMHSAQLRKKHVLDQLLPSATTTEHQEKVKGADLIICCDCIYNPGLFDALIATLNVFTDSQRTMVLISCEMRSDESLAEFLTKWKQSDPGWIIVSLEHRFDKGFVALAAWKE</sequence>